<feature type="transmembrane region" description="Helical" evidence="1">
    <location>
        <begin position="86"/>
        <end position="106"/>
    </location>
</feature>
<keyword evidence="1" id="KW-1133">Transmembrane helix</keyword>
<dbReference type="AlphaFoldDB" id="A0A8T0V443"/>
<sequence>MERRIFCLCCFFSRGLEEVCCFHGMVHSFGVCVAGGGVEDGGFGFICFFPHLLLSPPGRWQYEVWFPGGARMRESVSRSWNKVLRASLFFVVVCSGASVGSVSFLVHECRR</sequence>
<organism evidence="2 3">
    <name type="scientific">Panicum virgatum</name>
    <name type="common">Blackwell switchgrass</name>
    <dbReference type="NCBI Taxonomy" id="38727"/>
    <lineage>
        <taxon>Eukaryota</taxon>
        <taxon>Viridiplantae</taxon>
        <taxon>Streptophyta</taxon>
        <taxon>Embryophyta</taxon>
        <taxon>Tracheophyta</taxon>
        <taxon>Spermatophyta</taxon>
        <taxon>Magnoliopsida</taxon>
        <taxon>Liliopsida</taxon>
        <taxon>Poales</taxon>
        <taxon>Poaceae</taxon>
        <taxon>PACMAD clade</taxon>
        <taxon>Panicoideae</taxon>
        <taxon>Panicodae</taxon>
        <taxon>Paniceae</taxon>
        <taxon>Panicinae</taxon>
        <taxon>Panicum</taxon>
        <taxon>Panicum sect. Hiantes</taxon>
    </lineage>
</organism>
<evidence type="ECO:0000313" key="2">
    <source>
        <dbReference type="EMBL" id="KAG2626899.1"/>
    </source>
</evidence>
<proteinExistence type="predicted"/>
<keyword evidence="1" id="KW-0472">Membrane</keyword>
<reference evidence="2" key="1">
    <citation type="submission" date="2020-05" db="EMBL/GenBank/DDBJ databases">
        <title>WGS assembly of Panicum virgatum.</title>
        <authorList>
            <person name="Lovell J.T."/>
            <person name="Jenkins J."/>
            <person name="Shu S."/>
            <person name="Juenger T.E."/>
            <person name="Schmutz J."/>
        </authorList>
    </citation>
    <scope>NUCLEOTIDE SEQUENCE</scope>
    <source>
        <strain evidence="2">AP13</strain>
    </source>
</reference>
<name>A0A8T0V443_PANVG</name>
<dbReference type="Proteomes" id="UP000823388">
    <property type="component" value="Chromosome 3K"/>
</dbReference>
<dbReference type="EMBL" id="CM029041">
    <property type="protein sequence ID" value="KAG2626899.1"/>
    <property type="molecule type" value="Genomic_DNA"/>
</dbReference>
<evidence type="ECO:0000256" key="1">
    <source>
        <dbReference type="SAM" id="Phobius"/>
    </source>
</evidence>
<keyword evidence="1" id="KW-0812">Transmembrane</keyword>
<evidence type="ECO:0000313" key="3">
    <source>
        <dbReference type="Proteomes" id="UP000823388"/>
    </source>
</evidence>
<accession>A0A8T0V443</accession>
<protein>
    <submittedName>
        <fullName evidence="2">Uncharacterized protein</fullName>
    </submittedName>
</protein>
<keyword evidence="3" id="KW-1185">Reference proteome</keyword>
<gene>
    <name evidence="2" type="ORF">PVAP13_3KG484588</name>
</gene>
<comment type="caution">
    <text evidence="2">The sequence shown here is derived from an EMBL/GenBank/DDBJ whole genome shotgun (WGS) entry which is preliminary data.</text>
</comment>